<dbReference type="RefSeq" id="WP_004094036.1">
    <property type="nucleotide sequence ID" value="NZ_AFGF01000051.1"/>
</dbReference>
<evidence type="ECO:0000256" key="7">
    <source>
        <dbReference type="SAM" id="Phobius"/>
    </source>
</evidence>
<keyword evidence="3" id="KW-1003">Cell membrane</keyword>
<comment type="similarity">
    <text evidence="2">Belongs to the UPF0126 family.</text>
</comment>
<proteinExistence type="inferred from homology"/>
<comment type="caution">
    <text evidence="9">The sequence shown here is derived from an EMBL/GenBank/DDBJ whole genome shotgun (WGS) entry which is preliminary data.</text>
</comment>
<organism evidence="9 10">
    <name type="scientific">Acetonema longum DSM 6540</name>
    <dbReference type="NCBI Taxonomy" id="1009370"/>
    <lineage>
        <taxon>Bacteria</taxon>
        <taxon>Bacillati</taxon>
        <taxon>Bacillota</taxon>
        <taxon>Negativicutes</taxon>
        <taxon>Acetonemataceae</taxon>
        <taxon>Acetonema</taxon>
    </lineage>
</organism>
<dbReference type="EMBL" id="AFGF01000051">
    <property type="protein sequence ID" value="EGO64647.1"/>
    <property type="molecule type" value="Genomic_DNA"/>
</dbReference>
<evidence type="ECO:0000256" key="1">
    <source>
        <dbReference type="ARBA" id="ARBA00004651"/>
    </source>
</evidence>
<feature type="transmembrane region" description="Helical" evidence="7">
    <location>
        <begin position="173"/>
        <end position="190"/>
    </location>
</feature>
<comment type="subcellular location">
    <subcellularLocation>
        <location evidence="1">Cell membrane</location>
        <topology evidence="1">Multi-pass membrane protein</topology>
    </subcellularLocation>
</comment>
<keyword evidence="10" id="KW-1185">Reference proteome</keyword>
<dbReference type="Proteomes" id="UP000003240">
    <property type="component" value="Unassembled WGS sequence"/>
</dbReference>
<dbReference type="PANTHER" id="PTHR30506">
    <property type="entry name" value="INNER MEMBRANE PROTEIN"/>
    <property type="match status" value="1"/>
</dbReference>
<protein>
    <recommendedName>
        <fullName evidence="8">Glycine transporter domain-containing protein</fullName>
    </recommendedName>
</protein>
<sequence>MTAWNVLEVMGIVAFSVSGALTGIRSRFDIFSVLTFTVITAIGGGVMRDVIIGNTPPLSFRDPTFLISSCATTMTIFFTYRRLDRYQNTSRFFDAIGLGAFTATGANLAMVHQLNSLFGVTAVAVIAGIGGSLVRDTIVREIHYVFRREVYFVNAIIGASVFYYSQLYLPSFWPLYLCFIVTIVLGLCHIKYKWNFPALDPDSKKVVSGDHESG</sequence>
<feature type="transmembrane region" description="Helical" evidence="7">
    <location>
        <begin position="92"/>
        <end position="111"/>
    </location>
</feature>
<evidence type="ECO:0000313" key="10">
    <source>
        <dbReference type="Proteomes" id="UP000003240"/>
    </source>
</evidence>
<name>F7NH45_9FIRM</name>
<gene>
    <name evidence="9" type="ORF">ALO_06943</name>
</gene>
<feature type="domain" description="Glycine transporter" evidence="8">
    <location>
        <begin position="92"/>
        <end position="164"/>
    </location>
</feature>
<feature type="transmembrane region" description="Helical" evidence="7">
    <location>
        <begin position="150"/>
        <end position="167"/>
    </location>
</feature>
<dbReference type="InterPro" id="IPR005115">
    <property type="entry name" value="Gly_transporter"/>
</dbReference>
<dbReference type="GO" id="GO:0005886">
    <property type="term" value="C:plasma membrane"/>
    <property type="evidence" value="ECO:0007669"/>
    <property type="project" value="UniProtKB-SubCell"/>
</dbReference>
<dbReference type="AlphaFoldDB" id="F7NH45"/>
<feature type="transmembrane region" description="Helical" evidence="7">
    <location>
        <begin position="63"/>
        <end position="80"/>
    </location>
</feature>
<keyword evidence="6 7" id="KW-0472">Membrane</keyword>
<keyword evidence="5 7" id="KW-1133">Transmembrane helix</keyword>
<evidence type="ECO:0000256" key="3">
    <source>
        <dbReference type="ARBA" id="ARBA00022475"/>
    </source>
</evidence>
<feature type="transmembrane region" description="Helical" evidence="7">
    <location>
        <begin position="6"/>
        <end position="24"/>
    </location>
</feature>
<reference evidence="9 10" key="1">
    <citation type="journal article" date="2011" name="EMBO J.">
        <title>Structural diversity of bacterial flagellar motors.</title>
        <authorList>
            <person name="Chen S."/>
            <person name="Beeby M."/>
            <person name="Murphy G.E."/>
            <person name="Leadbetter J.R."/>
            <person name="Hendrixson D.R."/>
            <person name="Briegel A."/>
            <person name="Li Z."/>
            <person name="Shi J."/>
            <person name="Tocheva E.I."/>
            <person name="Muller A."/>
            <person name="Dobro M.J."/>
            <person name="Jensen G.J."/>
        </authorList>
    </citation>
    <scope>NUCLEOTIDE SEQUENCE [LARGE SCALE GENOMIC DNA]</scope>
    <source>
        <strain evidence="9 10">DSM 6540</strain>
    </source>
</reference>
<keyword evidence="4 7" id="KW-0812">Transmembrane</keyword>
<evidence type="ECO:0000313" key="9">
    <source>
        <dbReference type="EMBL" id="EGO64647.1"/>
    </source>
</evidence>
<evidence type="ECO:0000256" key="4">
    <source>
        <dbReference type="ARBA" id="ARBA00022692"/>
    </source>
</evidence>
<accession>F7NH45</accession>
<feature type="transmembrane region" description="Helical" evidence="7">
    <location>
        <begin position="117"/>
        <end position="138"/>
    </location>
</feature>
<dbReference type="PANTHER" id="PTHR30506:SF3">
    <property type="entry name" value="UPF0126 INNER MEMBRANE PROTEIN YADS-RELATED"/>
    <property type="match status" value="1"/>
</dbReference>
<dbReference type="Pfam" id="PF03458">
    <property type="entry name" value="Gly_transporter"/>
    <property type="match status" value="2"/>
</dbReference>
<evidence type="ECO:0000256" key="5">
    <source>
        <dbReference type="ARBA" id="ARBA00022989"/>
    </source>
</evidence>
<evidence type="ECO:0000259" key="8">
    <source>
        <dbReference type="Pfam" id="PF03458"/>
    </source>
</evidence>
<evidence type="ECO:0000256" key="2">
    <source>
        <dbReference type="ARBA" id="ARBA00008193"/>
    </source>
</evidence>
<feature type="domain" description="Glycine transporter" evidence="8">
    <location>
        <begin position="6"/>
        <end position="80"/>
    </location>
</feature>
<dbReference type="eggNOG" id="COG2860">
    <property type="taxonomic scope" value="Bacteria"/>
</dbReference>
<feature type="transmembrane region" description="Helical" evidence="7">
    <location>
        <begin position="31"/>
        <end position="51"/>
    </location>
</feature>
<evidence type="ECO:0000256" key="6">
    <source>
        <dbReference type="ARBA" id="ARBA00023136"/>
    </source>
</evidence>
<dbReference type="OrthoDB" id="9791874at2"/>